<dbReference type="RefSeq" id="WP_022611854.1">
    <property type="nucleotide sequence ID" value="NZ_LK391965.1"/>
</dbReference>
<protein>
    <recommendedName>
        <fullName evidence="2">Toxin co-regulated pilus biosynthesis protein Q C-terminal domain-containing protein</fullName>
    </recommendedName>
</protein>
<dbReference type="InterPro" id="IPR018927">
    <property type="entry name" value="Pilus_synth_Q_C"/>
</dbReference>
<feature type="chain" id="PRO_5043607029" description="Toxin co-regulated pilus biosynthesis protein Q C-terminal domain-containing protein" evidence="1">
    <location>
        <begin position="23"/>
        <end position="396"/>
    </location>
</feature>
<sequence length="396" mass="45230">MKLLKCRMLTLASLLLSYNTLAGVYVSYDSISTPLDHQLQMAQMEHTAASTAAIERSAQSTEFVLGELVKYNKETAALANEKMERVYEERTNLIRDRNQLIQEQSFLVADKRSLENQRYLMEQEYQDRNLALIARNAATQRSMFEKQAEKERDFFRTQQRIQEDTLKLQREVQKSSEDLLAEQLKLNAPSNVIVIASKHASNVTAKVKPQDLANLDNISPTSTRTGTPLVNMNEFIREIIPVGWRYTPPAGSGNKYISLVQGRDWKSIITTIGVQHPYLQIAIDPYAKTLVINDSHLSKRARDVEPMRTWQLTPAKTLKETIDDFALESGWQLIWDTENVDYPILTHAVLEGDFSGVSGVVNQLMLSTQSQNFPLIAKWSEQNKVVRIQRLKSRQK</sequence>
<evidence type="ECO:0000259" key="2">
    <source>
        <dbReference type="Pfam" id="PF10671"/>
    </source>
</evidence>
<dbReference type="AlphaFoldDB" id="A0AAV2VQV1"/>
<name>A0AAV2VQV1_9VIBR</name>
<feature type="signal peptide" evidence="1">
    <location>
        <begin position="1"/>
        <end position="22"/>
    </location>
</feature>
<proteinExistence type="predicted"/>
<dbReference type="EMBL" id="CAOF01000101">
    <property type="protein sequence ID" value="CCO46813.1"/>
    <property type="molecule type" value="Genomic_DNA"/>
</dbReference>
<evidence type="ECO:0000256" key="1">
    <source>
        <dbReference type="SAM" id="SignalP"/>
    </source>
</evidence>
<gene>
    <name evidence="3" type="ORF">VIBNISOn1_190032</name>
</gene>
<keyword evidence="1" id="KW-0732">Signal</keyword>
<accession>A0AAV2VQV1</accession>
<organism evidence="3 4">
    <name type="scientific">Vibrio nigripulchritudo SOn1</name>
    <dbReference type="NCBI Taxonomy" id="1238450"/>
    <lineage>
        <taxon>Bacteria</taxon>
        <taxon>Pseudomonadati</taxon>
        <taxon>Pseudomonadota</taxon>
        <taxon>Gammaproteobacteria</taxon>
        <taxon>Vibrionales</taxon>
        <taxon>Vibrionaceae</taxon>
        <taxon>Vibrio</taxon>
    </lineage>
</organism>
<reference evidence="3 4" key="1">
    <citation type="journal article" date="2013" name="ISME J.">
        <title>Comparative genomics of pathogenic lineages of Vibrio nigripulchritudo identifies virulence-associated traits.</title>
        <authorList>
            <person name="Goudenege D."/>
            <person name="Labreuche Y."/>
            <person name="Krin E."/>
            <person name="Ansquer D."/>
            <person name="Mangenot S."/>
            <person name="Calteau A."/>
            <person name="Medigue C."/>
            <person name="Mazel D."/>
            <person name="Polz M.F."/>
            <person name="Le Roux F."/>
        </authorList>
    </citation>
    <scope>NUCLEOTIDE SEQUENCE [LARGE SCALE GENOMIC DNA]</scope>
    <source>
        <strain evidence="3 4">SOn1</strain>
    </source>
</reference>
<evidence type="ECO:0000313" key="4">
    <source>
        <dbReference type="Proteomes" id="UP000018211"/>
    </source>
</evidence>
<evidence type="ECO:0000313" key="3">
    <source>
        <dbReference type="EMBL" id="CCO46813.1"/>
    </source>
</evidence>
<dbReference type="Proteomes" id="UP000018211">
    <property type="component" value="Unassembled WGS sequence"/>
</dbReference>
<feature type="domain" description="Toxin co-regulated pilus biosynthesis protein Q C-terminal" evidence="2">
    <location>
        <begin position="308"/>
        <end position="389"/>
    </location>
</feature>
<comment type="caution">
    <text evidence="3">The sequence shown here is derived from an EMBL/GenBank/DDBJ whole genome shotgun (WGS) entry which is preliminary data.</text>
</comment>
<dbReference type="Pfam" id="PF10671">
    <property type="entry name" value="TcpQ"/>
    <property type="match status" value="1"/>
</dbReference>